<organism evidence="1 2">
    <name type="scientific">Hymenobacter taeanensis</name>
    <dbReference type="NCBI Taxonomy" id="2735321"/>
    <lineage>
        <taxon>Bacteria</taxon>
        <taxon>Pseudomonadati</taxon>
        <taxon>Bacteroidota</taxon>
        <taxon>Cytophagia</taxon>
        <taxon>Cytophagales</taxon>
        <taxon>Hymenobacteraceae</taxon>
        <taxon>Hymenobacter</taxon>
    </lineage>
</organism>
<dbReference type="EMBL" id="CP053538">
    <property type="protein sequence ID" value="QJX47787.1"/>
    <property type="molecule type" value="Genomic_DNA"/>
</dbReference>
<keyword evidence="2" id="KW-1185">Reference proteome</keyword>
<gene>
    <name evidence="1" type="ORF">HMJ29_12880</name>
</gene>
<dbReference type="RefSeq" id="WP_171591879.1">
    <property type="nucleotide sequence ID" value="NZ_CP053538.1"/>
</dbReference>
<dbReference type="KEGG" id="hts:HMJ29_12880"/>
<accession>A0A6M6BI17</accession>
<sequence length="82" mass="8587">MQALIQSEAVLPSAIGIQVVGEVAYIIDDYDSLLLYQLNAASLAAGGTGLPLMGSGATPVREQGFWLTLAKSAGYIVYPGYH</sequence>
<dbReference type="Proteomes" id="UP000501623">
    <property type="component" value="Chromosome"/>
</dbReference>
<reference evidence="1 2" key="1">
    <citation type="submission" date="2020-05" db="EMBL/GenBank/DDBJ databases">
        <title>Complete genome sequence of Hymenobacter sp. TS19 in Coasted Sand Dune.</title>
        <authorList>
            <person name="Lee J.-H."/>
            <person name="Jung J.-H."/>
            <person name="Jeong S."/>
            <person name="Zhao L."/>
            <person name="Kim M.-K."/>
            <person name="Seo H.-S."/>
            <person name="Lim S."/>
        </authorList>
    </citation>
    <scope>NUCLEOTIDE SEQUENCE [LARGE SCALE GENOMIC DNA]</scope>
    <source>
        <strain evidence="1 2">TS19</strain>
    </source>
</reference>
<evidence type="ECO:0000313" key="2">
    <source>
        <dbReference type="Proteomes" id="UP000501623"/>
    </source>
</evidence>
<name>A0A6M6BI17_9BACT</name>
<evidence type="ECO:0000313" key="1">
    <source>
        <dbReference type="EMBL" id="QJX47787.1"/>
    </source>
</evidence>
<proteinExistence type="predicted"/>
<protein>
    <submittedName>
        <fullName evidence="1">Uncharacterized protein</fullName>
    </submittedName>
</protein>
<dbReference type="AlphaFoldDB" id="A0A6M6BI17"/>